<proteinExistence type="predicted"/>
<protein>
    <submittedName>
        <fullName evidence="1">Uncharacterized protein</fullName>
    </submittedName>
</protein>
<organism evidence="1 2">
    <name type="scientific">Crocosphaera watsonii WH 0005</name>
    <dbReference type="NCBI Taxonomy" id="423472"/>
    <lineage>
        <taxon>Bacteria</taxon>
        <taxon>Bacillati</taxon>
        <taxon>Cyanobacteriota</taxon>
        <taxon>Cyanophyceae</taxon>
        <taxon>Oscillatoriophycideae</taxon>
        <taxon>Chroococcales</taxon>
        <taxon>Aphanothecaceae</taxon>
        <taxon>Crocosphaera</taxon>
    </lineage>
</organism>
<comment type="caution">
    <text evidence="1">The sequence shown here is derived from an EMBL/GenBank/DDBJ whole genome shotgun (WGS) entry which is preliminary data.</text>
</comment>
<dbReference type="Proteomes" id="UP000017981">
    <property type="component" value="Unassembled WGS sequence"/>
</dbReference>
<dbReference type="AlphaFoldDB" id="T2ISK2"/>
<sequence>MQKNFTDSEPISPADPVTKTIFIVNVKLGKQLISSVGDIRQNNNN</sequence>
<evidence type="ECO:0000313" key="1">
    <source>
        <dbReference type="EMBL" id="CCQ55983.1"/>
    </source>
</evidence>
<accession>T2ISK2</accession>
<name>T2ISK2_CROWT</name>
<dbReference type="EMBL" id="CAQL01000523">
    <property type="protein sequence ID" value="CCQ55983.1"/>
    <property type="molecule type" value="Genomic_DNA"/>
</dbReference>
<reference evidence="1 2" key="1">
    <citation type="submission" date="2013-01" db="EMBL/GenBank/DDBJ databases">
        <authorList>
            <person name="Bench S."/>
        </authorList>
    </citation>
    <scope>NUCLEOTIDE SEQUENCE [LARGE SCALE GENOMIC DNA]</scope>
    <source>
        <strain evidence="1 2">WH 0005</strain>
    </source>
</reference>
<evidence type="ECO:0000313" key="2">
    <source>
        <dbReference type="Proteomes" id="UP000017981"/>
    </source>
</evidence>
<gene>
    <name evidence="1" type="ORF">CWATWH0005_5318</name>
</gene>
<reference evidence="1 2" key="2">
    <citation type="submission" date="2013-09" db="EMBL/GenBank/DDBJ databases">
        <title>Whole genome comparison of six Crocosphaera watsonii strains with differing phenotypes.</title>
        <authorList>
            <person name="Bench S.R."/>
            <person name="Heller P."/>
            <person name="Frank I."/>
            <person name="Arciniega M."/>
            <person name="Shilova I.N."/>
            <person name="Zehr J.P."/>
        </authorList>
    </citation>
    <scope>NUCLEOTIDE SEQUENCE [LARGE SCALE GENOMIC DNA]</scope>
    <source>
        <strain evidence="1 2">WH 0005</strain>
    </source>
</reference>